<keyword evidence="3" id="KW-1185">Reference proteome</keyword>
<reference evidence="4" key="1">
    <citation type="submission" date="2017-02" db="UniProtKB">
        <authorList>
            <consortium name="WormBaseParasite"/>
        </authorList>
    </citation>
    <scope>IDENTIFICATION</scope>
</reference>
<evidence type="ECO:0000313" key="2">
    <source>
        <dbReference type="EMBL" id="VDO21860.1"/>
    </source>
</evidence>
<dbReference type="AlphaFoldDB" id="A0A0R3QL51"/>
<evidence type="ECO:0000256" key="1">
    <source>
        <dbReference type="SAM" id="SignalP"/>
    </source>
</evidence>
<gene>
    <name evidence="2" type="ORF">BTMF_LOCUS6457</name>
</gene>
<feature type="chain" id="PRO_5043130677" evidence="1">
    <location>
        <begin position="21"/>
        <end position="134"/>
    </location>
</feature>
<dbReference type="EMBL" id="UZAG01015604">
    <property type="protein sequence ID" value="VDO21860.1"/>
    <property type="molecule type" value="Genomic_DNA"/>
</dbReference>
<name>A0A0R3QL51_9BILA</name>
<dbReference type="Proteomes" id="UP000280834">
    <property type="component" value="Unassembled WGS sequence"/>
</dbReference>
<dbReference type="WBParaSite" id="BTMF_0000840601-mRNA-1">
    <property type="protein sequence ID" value="BTMF_0000840601-mRNA-1"/>
    <property type="gene ID" value="BTMF_0000840601"/>
</dbReference>
<proteinExistence type="predicted"/>
<protein>
    <submittedName>
        <fullName evidence="4">SHSP domain-containing protein</fullName>
    </submittedName>
</protein>
<sequence length="134" mass="15269">MEAMFSLVVLLLFISPTCYGTLEISGDELLLKTHGTVHTRRVRDTDNKNLEKHHVELRRPGKQEPLDNNSIIFRSAAGQLVKRVDTDDVMKPSLSQSVEKIHNIIFCTIRFRFVLLHLSGLEKGTVVIQRYAVL</sequence>
<feature type="signal peptide" evidence="1">
    <location>
        <begin position="1"/>
        <end position="20"/>
    </location>
</feature>
<evidence type="ECO:0000313" key="4">
    <source>
        <dbReference type="WBParaSite" id="BTMF_0000840601-mRNA-1"/>
    </source>
</evidence>
<keyword evidence="1" id="KW-0732">Signal</keyword>
<accession>A0A0R3QL51</accession>
<reference evidence="2 3" key="2">
    <citation type="submission" date="2018-11" db="EMBL/GenBank/DDBJ databases">
        <authorList>
            <consortium name="Pathogen Informatics"/>
        </authorList>
    </citation>
    <scope>NUCLEOTIDE SEQUENCE [LARGE SCALE GENOMIC DNA]</scope>
</reference>
<evidence type="ECO:0000313" key="3">
    <source>
        <dbReference type="Proteomes" id="UP000280834"/>
    </source>
</evidence>
<organism evidence="4">
    <name type="scientific">Brugia timori</name>
    <dbReference type="NCBI Taxonomy" id="42155"/>
    <lineage>
        <taxon>Eukaryota</taxon>
        <taxon>Metazoa</taxon>
        <taxon>Ecdysozoa</taxon>
        <taxon>Nematoda</taxon>
        <taxon>Chromadorea</taxon>
        <taxon>Rhabditida</taxon>
        <taxon>Spirurina</taxon>
        <taxon>Spiruromorpha</taxon>
        <taxon>Filarioidea</taxon>
        <taxon>Onchocercidae</taxon>
        <taxon>Brugia</taxon>
    </lineage>
</organism>